<dbReference type="PANTHER" id="PTHR21240:SF28">
    <property type="entry name" value="ISO-OROTATE DECARBOXYLASE (EUROFUNG)"/>
    <property type="match status" value="1"/>
</dbReference>
<dbReference type="Gene3D" id="3.20.20.140">
    <property type="entry name" value="Metal-dependent hydrolases"/>
    <property type="match status" value="1"/>
</dbReference>
<comment type="caution">
    <text evidence="3">The sequence shown here is derived from an EMBL/GenBank/DDBJ whole genome shotgun (WGS) entry which is preliminary data.</text>
</comment>
<dbReference type="CDD" id="cd01292">
    <property type="entry name" value="metallo-dependent_hydrolases"/>
    <property type="match status" value="1"/>
</dbReference>
<organism evidence="3 4">
    <name type="scientific">Actinocorallia aurantiaca</name>
    <dbReference type="NCBI Taxonomy" id="46204"/>
    <lineage>
        <taxon>Bacteria</taxon>
        <taxon>Bacillati</taxon>
        <taxon>Actinomycetota</taxon>
        <taxon>Actinomycetes</taxon>
        <taxon>Streptosporangiales</taxon>
        <taxon>Thermomonosporaceae</taxon>
        <taxon>Actinocorallia</taxon>
    </lineage>
</organism>
<proteinExistence type="predicted"/>
<dbReference type="EMBL" id="BAAATZ010000007">
    <property type="protein sequence ID" value="GAA2724207.1"/>
    <property type="molecule type" value="Genomic_DNA"/>
</dbReference>
<dbReference type="Proteomes" id="UP001501842">
    <property type="component" value="Unassembled WGS sequence"/>
</dbReference>
<feature type="domain" description="Amidohydrolase-related" evidence="2">
    <location>
        <begin position="23"/>
        <end position="291"/>
    </location>
</feature>
<dbReference type="SUPFAM" id="SSF51556">
    <property type="entry name" value="Metallo-dependent hydrolases"/>
    <property type="match status" value="1"/>
</dbReference>
<protein>
    <submittedName>
        <fullName evidence="3">Amidohydrolase family protein</fullName>
    </submittedName>
</protein>
<name>A0ABP6GK72_9ACTN</name>
<dbReference type="InterPro" id="IPR006680">
    <property type="entry name" value="Amidohydro-rel"/>
</dbReference>
<accession>A0ABP6GK72</accession>
<dbReference type="PANTHER" id="PTHR21240">
    <property type="entry name" value="2-AMINO-3-CARBOXYLMUCONATE-6-SEMIALDEHYDE DECARBOXYLASE"/>
    <property type="match status" value="1"/>
</dbReference>
<evidence type="ECO:0000259" key="2">
    <source>
        <dbReference type="Pfam" id="PF04909"/>
    </source>
</evidence>
<sequence length="295" mass="32859">MSGMREATRIRGFWQELGLPGIIDVHTHFMPKQVMDKVWAYFDTAGPLTGREWPISYRTGEEERLAVLREFGVLAFTSMIYPHKPDMAAWLNGWAADFAERNPDCLRTATFFPEPGAGRYVAEAVETGAKVFKAHLQVGAYDPRDALLDDVWGVLAEAGIPVVTHCGSGPQPGAFTGPGPIGEVLRRHPRLRLVVAHMGVPEYREFLDLADRHDGLMLDTTMNFTRFSEEDAPFPREELPRLLDLGERIVFGSDFPNIPYPYAEALEALASLGLGDGWLRAVCHDNAARIFHPQG</sequence>
<gene>
    <name evidence="3" type="ORF">GCM10010439_21240</name>
</gene>
<reference evidence="4" key="1">
    <citation type="journal article" date="2019" name="Int. J. Syst. Evol. Microbiol.">
        <title>The Global Catalogue of Microorganisms (GCM) 10K type strain sequencing project: providing services to taxonomists for standard genome sequencing and annotation.</title>
        <authorList>
            <consortium name="The Broad Institute Genomics Platform"/>
            <consortium name="The Broad Institute Genome Sequencing Center for Infectious Disease"/>
            <person name="Wu L."/>
            <person name="Ma J."/>
        </authorList>
    </citation>
    <scope>NUCLEOTIDE SEQUENCE [LARGE SCALE GENOMIC DNA]</scope>
    <source>
        <strain evidence="4">JCM 8201</strain>
    </source>
</reference>
<keyword evidence="1" id="KW-0456">Lyase</keyword>
<keyword evidence="4" id="KW-1185">Reference proteome</keyword>
<dbReference type="InterPro" id="IPR032466">
    <property type="entry name" value="Metal_Hydrolase"/>
</dbReference>
<dbReference type="Pfam" id="PF04909">
    <property type="entry name" value="Amidohydro_2"/>
    <property type="match status" value="1"/>
</dbReference>
<evidence type="ECO:0000313" key="3">
    <source>
        <dbReference type="EMBL" id="GAA2724207.1"/>
    </source>
</evidence>
<dbReference type="InterPro" id="IPR032465">
    <property type="entry name" value="ACMSD"/>
</dbReference>
<evidence type="ECO:0000256" key="1">
    <source>
        <dbReference type="ARBA" id="ARBA00023239"/>
    </source>
</evidence>
<evidence type="ECO:0000313" key="4">
    <source>
        <dbReference type="Proteomes" id="UP001501842"/>
    </source>
</evidence>